<dbReference type="InterPro" id="IPR015919">
    <property type="entry name" value="Cadherin-like_sf"/>
</dbReference>
<dbReference type="Pfam" id="PF08758">
    <property type="entry name" value="Cadherin_pro"/>
    <property type="match status" value="1"/>
</dbReference>
<dbReference type="Gene3D" id="2.60.40.60">
    <property type="entry name" value="Cadherins"/>
    <property type="match status" value="6"/>
</dbReference>
<feature type="domain" description="Cadherin" evidence="20">
    <location>
        <begin position="246"/>
        <end position="363"/>
    </location>
</feature>
<feature type="domain" description="Cadherin" evidence="20">
    <location>
        <begin position="380"/>
        <end position="477"/>
    </location>
</feature>
<evidence type="ECO:0000256" key="4">
    <source>
        <dbReference type="ARBA" id="ARBA00018949"/>
    </source>
</evidence>
<dbReference type="SUPFAM" id="SSF49313">
    <property type="entry name" value="Cadherin-like"/>
    <property type="match status" value="6"/>
</dbReference>
<keyword evidence="16" id="KW-0449">Lipoprotein</keyword>
<feature type="domain" description="Cadherin" evidence="20">
    <location>
        <begin position="601"/>
        <end position="695"/>
    </location>
</feature>
<comment type="function">
    <text evidence="17">Cadherins are calcium-dependent cell adhesion proteins. They preferentially interact with themselves in a homophilic manner in connecting cells; cadherins may thus contribute to the sorting of heterogeneous cell types. May act as a negative regulator of neural cell growth.</text>
</comment>
<name>A0A401SDE8_CHIPU</name>
<dbReference type="SMART" id="SM00112">
    <property type="entry name" value="CA"/>
    <property type="match status" value="5"/>
</dbReference>
<dbReference type="GO" id="GO:0007043">
    <property type="term" value="P:cell-cell junction assembly"/>
    <property type="evidence" value="ECO:0007669"/>
    <property type="project" value="TreeGrafter"/>
</dbReference>
<dbReference type="SMART" id="SM01055">
    <property type="entry name" value="Cadherin_pro"/>
    <property type="match status" value="1"/>
</dbReference>
<evidence type="ECO:0000256" key="14">
    <source>
        <dbReference type="ARBA" id="ARBA00023136"/>
    </source>
</evidence>
<evidence type="ECO:0000256" key="1">
    <source>
        <dbReference type="ARBA" id="ARBA00004496"/>
    </source>
</evidence>
<keyword evidence="5" id="KW-1003">Cell membrane</keyword>
<dbReference type="GO" id="GO:0044331">
    <property type="term" value="P:cell-cell adhesion mediated by cadherin"/>
    <property type="evidence" value="ECO:0007669"/>
    <property type="project" value="TreeGrafter"/>
</dbReference>
<evidence type="ECO:0000256" key="16">
    <source>
        <dbReference type="ARBA" id="ARBA00023288"/>
    </source>
</evidence>
<accession>A0A401SDE8</accession>
<dbReference type="Pfam" id="PF00028">
    <property type="entry name" value="Cadherin"/>
    <property type="match status" value="5"/>
</dbReference>
<keyword evidence="12 18" id="KW-0106">Calcium</keyword>
<dbReference type="InterPro" id="IPR002126">
    <property type="entry name" value="Cadherin-like_dom"/>
</dbReference>
<feature type="domain" description="Cadherin" evidence="20">
    <location>
        <begin position="478"/>
        <end position="585"/>
    </location>
</feature>
<keyword evidence="22" id="KW-1185">Reference proteome</keyword>
<dbReference type="FunFam" id="2.60.40.60:FF:000095">
    <property type="entry name" value="Cadherin 13"/>
    <property type="match status" value="1"/>
</dbReference>
<evidence type="ECO:0000313" key="22">
    <source>
        <dbReference type="Proteomes" id="UP000287033"/>
    </source>
</evidence>
<dbReference type="GO" id="GO:0098552">
    <property type="term" value="C:side of membrane"/>
    <property type="evidence" value="ECO:0007669"/>
    <property type="project" value="UniProtKB-KW"/>
</dbReference>
<evidence type="ECO:0000256" key="12">
    <source>
        <dbReference type="ARBA" id="ARBA00022837"/>
    </source>
</evidence>
<dbReference type="Proteomes" id="UP000287033">
    <property type="component" value="Unassembled WGS sequence"/>
</dbReference>
<protein>
    <recommendedName>
        <fullName evidence="4">Cadherin-13</fullName>
    </recommendedName>
</protein>
<dbReference type="GO" id="GO:0005509">
    <property type="term" value="F:calcium ion binding"/>
    <property type="evidence" value="ECO:0007669"/>
    <property type="project" value="UniProtKB-UniRule"/>
</dbReference>
<keyword evidence="15" id="KW-0325">Glycoprotein</keyword>
<feature type="signal peptide" evidence="19">
    <location>
        <begin position="1"/>
        <end position="22"/>
    </location>
</feature>
<evidence type="ECO:0000256" key="5">
    <source>
        <dbReference type="ARBA" id="ARBA00022475"/>
    </source>
</evidence>
<evidence type="ECO:0000256" key="9">
    <source>
        <dbReference type="ARBA" id="ARBA00022723"/>
    </source>
</evidence>
<dbReference type="FunFam" id="2.60.40.60:FF:000019">
    <property type="entry name" value="Cadherin 2"/>
    <property type="match status" value="1"/>
</dbReference>
<dbReference type="GO" id="GO:0016477">
    <property type="term" value="P:cell migration"/>
    <property type="evidence" value="ECO:0007669"/>
    <property type="project" value="TreeGrafter"/>
</dbReference>
<dbReference type="EMBL" id="BEZZ01000205">
    <property type="protein sequence ID" value="GCC28437.1"/>
    <property type="molecule type" value="Genomic_DNA"/>
</dbReference>
<dbReference type="GO" id="GO:0045296">
    <property type="term" value="F:cadherin binding"/>
    <property type="evidence" value="ECO:0007669"/>
    <property type="project" value="TreeGrafter"/>
</dbReference>
<dbReference type="STRING" id="137246.A0A401SDE8"/>
<feature type="chain" id="PRO_5019433685" description="Cadherin-13" evidence="19">
    <location>
        <begin position="23"/>
        <end position="712"/>
    </location>
</feature>
<comment type="caution">
    <text evidence="21">The sequence shown here is derived from an EMBL/GenBank/DDBJ whole genome shotgun (WGS) entry which is preliminary data.</text>
</comment>
<gene>
    <name evidence="21" type="ORF">chiPu_0006867</name>
</gene>
<organism evidence="21 22">
    <name type="scientific">Chiloscyllium punctatum</name>
    <name type="common">Brownbanded bambooshark</name>
    <name type="synonym">Hemiscyllium punctatum</name>
    <dbReference type="NCBI Taxonomy" id="137246"/>
    <lineage>
        <taxon>Eukaryota</taxon>
        <taxon>Metazoa</taxon>
        <taxon>Chordata</taxon>
        <taxon>Craniata</taxon>
        <taxon>Vertebrata</taxon>
        <taxon>Chondrichthyes</taxon>
        <taxon>Elasmobranchii</taxon>
        <taxon>Galeomorphii</taxon>
        <taxon>Galeoidea</taxon>
        <taxon>Orectolobiformes</taxon>
        <taxon>Hemiscylliidae</taxon>
        <taxon>Chiloscyllium</taxon>
    </lineage>
</organism>
<keyword evidence="13" id="KW-0130">Cell adhesion</keyword>
<dbReference type="GO" id="GO:0016342">
    <property type="term" value="C:catenin complex"/>
    <property type="evidence" value="ECO:0007669"/>
    <property type="project" value="TreeGrafter"/>
</dbReference>
<evidence type="ECO:0000313" key="21">
    <source>
        <dbReference type="EMBL" id="GCC28437.1"/>
    </source>
</evidence>
<dbReference type="GO" id="GO:0005912">
    <property type="term" value="C:adherens junction"/>
    <property type="evidence" value="ECO:0007669"/>
    <property type="project" value="TreeGrafter"/>
</dbReference>
<dbReference type="PRINTS" id="PR00205">
    <property type="entry name" value="CADHERIN"/>
</dbReference>
<keyword evidence="10 19" id="KW-0732">Signal</keyword>
<feature type="domain" description="Cadherin" evidence="20">
    <location>
        <begin position="171"/>
        <end position="245"/>
    </location>
</feature>
<dbReference type="FunFam" id="2.60.40.60:FF:000011">
    <property type="entry name" value="Cadherin 1"/>
    <property type="match status" value="1"/>
</dbReference>
<evidence type="ECO:0000256" key="6">
    <source>
        <dbReference type="ARBA" id="ARBA00022490"/>
    </source>
</evidence>
<dbReference type="GO" id="GO:0000902">
    <property type="term" value="P:cell morphogenesis"/>
    <property type="evidence" value="ECO:0007669"/>
    <property type="project" value="TreeGrafter"/>
</dbReference>
<sequence length="712" mass="78235">MELKIQLTLPFLLVQVLLQVFAVNLDCTPGFQKKNYQVLQSSDFKKDQFILKVLFDDCNGNEGLEFSISNPDFRVEADGSVFAVKEMAARVPGFLIQATSAHAQDLAEVRIVGEEGNRSSVLKESLKTGNISTLHRRKRALIAPPISFPENQRGPFPKVIGRVITDRQDGIKFQLHGKGVEEEPKGVFNINDQSGEIIVTRSLDREKMDLYILQVEITDSTGKLLEGPATLYITIIDQNDNKPLFREGPYVGHVLEASPTGTTVMRMTALDADDTNTDNAVLRYSIIKQTPETPSPNMFYIDPEKGDIVTVVPPSILDRETLEVLKYELIVQAKDMAGSDVGLTGTATATIIIDDKNDHPPVFTKSMFQATVNEGFTGIILNLTVEDNDDPATGAWRAVYTIINGNPDMNFKIETNPKNNDGMLFVDKSLDYERSAFHTLLIKVENEDPIMPEISYGSSSTTTVQVTVLDANEPPVFNPDPTIVVKPENIAIGSVIVTLNATDQDILQKQTIKFAQFQDPAGWLTINPANGTVTTKAALDRESPHVHNSQYTSLFLAIDNGVPVATGTGTLIITLLDVNDNPPSVFPTIAKFCEDTKDVNVAILGATDKDLHPNADPFKFQLGKQPGIEKTWKITQVNSTHAQLRLLQTLKRANYILPIVVTDGGDPPLTNSTDVLVQVCSCKKNKMDCSSANSLHISITLLLISIITLFCL</sequence>
<evidence type="ECO:0000256" key="19">
    <source>
        <dbReference type="SAM" id="SignalP"/>
    </source>
</evidence>
<keyword evidence="9" id="KW-0479">Metal-binding</keyword>
<dbReference type="GO" id="GO:0007156">
    <property type="term" value="P:homophilic cell adhesion via plasma membrane adhesion molecules"/>
    <property type="evidence" value="ECO:0007669"/>
    <property type="project" value="InterPro"/>
</dbReference>
<evidence type="ECO:0000256" key="8">
    <source>
        <dbReference type="ARBA" id="ARBA00022685"/>
    </source>
</evidence>
<evidence type="ECO:0000259" key="20">
    <source>
        <dbReference type="PROSITE" id="PS50268"/>
    </source>
</evidence>
<evidence type="ECO:0000256" key="3">
    <source>
        <dbReference type="ARBA" id="ARBA00011555"/>
    </source>
</evidence>
<evidence type="ECO:0000256" key="7">
    <source>
        <dbReference type="ARBA" id="ARBA00022622"/>
    </source>
</evidence>
<dbReference type="GO" id="GO:0005737">
    <property type="term" value="C:cytoplasm"/>
    <property type="evidence" value="ECO:0007669"/>
    <property type="project" value="UniProtKB-SubCell"/>
</dbReference>
<evidence type="ECO:0000256" key="18">
    <source>
        <dbReference type="PROSITE-ProRule" id="PRU00043"/>
    </source>
</evidence>
<reference evidence="21 22" key="1">
    <citation type="journal article" date="2018" name="Nat. Ecol. Evol.">
        <title>Shark genomes provide insights into elasmobranch evolution and the origin of vertebrates.</title>
        <authorList>
            <person name="Hara Y"/>
            <person name="Yamaguchi K"/>
            <person name="Onimaru K"/>
            <person name="Kadota M"/>
            <person name="Koyanagi M"/>
            <person name="Keeley SD"/>
            <person name="Tatsumi K"/>
            <person name="Tanaka K"/>
            <person name="Motone F"/>
            <person name="Kageyama Y"/>
            <person name="Nozu R"/>
            <person name="Adachi N"/>
            <person name="Nishimura O"/>
            <person name="Nakagawa R"/>
            <person name="Tanegashima C"/>
            <person name="Kiyatake I"/>
            <person name="Matsumoto R"/>
            <person name="Murakumo K"/>
            <person name="Nishida K"/>
            <person name="Terakita A"/>
            <person name="Kuratani S"/>
            <person name="Sato K"/>
            <person name="Hyodo S Kuraku.S."/>
        </authorList>
    </citation>
    <scope>NUCLEOTIDE SEQUENCE [LARGE SCALE GENOMIC DNA]</scope>
</reference>
<evidence type="ECO:0000256" key="11">
    <source>
        <dbReference type="ARBA" id="ARBA00022737"/>
    </source>
</evidence>
<keyword evidence="8" id="KW-0165">Cleavage on pair of basic residues</keyword>
<keyword evidence="6" id="KW-0963">Cytoplasm</keyword>
<dbReference type="GO" id="GO:0034332">
    <property type="term" value="P:adherens junction organization"/>
    <property type="evidence" value="ECO:0007669"/>
    <property type="project" value="TreeGrafter"/>
</dbReference>
<dbReference type="AlphaFoldDB" id="A0A401SDE8"/>
<comment type="subunit">
    <text evidence="3">By contrast to classical cadherins, homodimerization in trans is not mediated by cadherin EC1 domain strand-swapping, but instead through a homophilic adhesive interface which joins two elongated EC1-EC2 domains through a region near their Ca2+-binding sites to form a tetrahedral, X-like shape.</text>
</comment>
<dbReference type="PROSITE" id="PS50268">
    <property type="entry name" value="CADHERIN_2"/>
    <property type="match status" value="5"/>
</dbReference>
<dbReference type="GO" id="GO:0016339">
    <property type="term" value="P:calcium-dependent cell-cell adhesion via plasma membrane cell adhesion molecules"/>
    <property type="evidence" value="ECO:0007669"/>
    <property type="project" value="TreeGrafter"/>
</dbReference>
<proteinExistence type="predicted"/>
<keyword evidence="7" id="KW-0336">GPI-anchor</keyword>
<dbReference type="FunFam" id="2.60.40.60:FF:000031">
    <property type="entry name" value="Cadherin 3"/>
    <property type="match status" value="1"/>
</dbReference>
<dbReference type="PANTHER" id="PTHR24027:SF80">
    <property type="entry name" value="CADHERIN-13"/>
    <property type="match status" value="1"/>
</dbReference>
<dbReference type="OMA" id="QVCICKK"/>
<dbReference type="CDD" id="cd11304">
    <property type="entry name" value="Cadherin_repeat"/>
    <property type="match status" value="5"/>
</dbReference>
<evidence type="ECO:0000256" key="15">
    <source>
        <dbReference type="ARBA" id="ARBA00023180"/>
    </source>
</evidence>
<dbReference type="PANTHER" id="PTHR24027">
    <property type="entry name" value="CADHERIN-23"/>
    <property type="match status" value="1"/>
</dbReference>
<comment type="subcellular location">
    <subcellularLocation>
        <location evidence="2">Cell membrane</location>
        <topology evidence="2">Lipid-anchor</topology>
        <topology evidence="2">GPI-anchor</topology>
    </subcellularLocation>
    <subcellularLocation>
        <location evidence="1">Cytoplasm</location>
    </subcellularLocation>
</comment>
<dbReference type="InterPro" id="IPR039808">
    <property type="entry name" value="Cadherin"/>
</dbReference>
<evidence type="ECO:0000256" key="17">
    <source>
        <dbReference type="ARBA" id="ARBA00025461"/>
    </source>
</evidence>
<keyword evidence="14" id="KW-0472">Membrane</keyword>
<evidence type="ECO:0000256" key="10">
    <source>
        <dbReference type="ARBA" id="ARBA00022729"/>
    </source>
</evidence>
<evidence type="ECO:0000256" key="13">
    <source>
        <dbReference type="ARBA" id="ARBA00022889"/>
    </source>
</evidence>
<dbReference type="PROSITE" id="PS00232">
    <property type="entry name" value="CADHERIN_1"/>
    <property type="match status" value="3"/>
</dbReference>
<dbReference type="OrthoDB" id="9933746at2759"/>
<evidence type="ECO:0000256" key="2">
    <source>
        <dbReference type="ARBA" id="ARBA00004609"/>
    </source>
</evidence>
<dbReference type="GO" id="GO:0008013">
    <property type="term" value="F:beta-catenin binding"/>
    <property type="evidence" value="ECO:0007669"/>
    <property type="project" value="TreeGrafter"/>
</dbReference>
<keyword evidence="11" id="KW-0677">Repeat</keyword>
<dbReference type="InterPro" id="IPR014868">
    <property type="entry name" value="Cadherin_pro_dom"/>
</dbReference>
<dbReference type="FunFam" id="2.60.40.60:FF:000022">
    <property type="entry name" value="Cadherin 2"/>
    <property type="match status" value="1"/>
</dbReference>
<dbReference type="InterPro" id="IPR020894">
    <property type="entry name" value="Cadherin_CS"/>
</dbReference>